<feature type="domain" description="TGS" evidence="8">
    <location>
        <begin position="286"/>
        <end position="369"/>
    </location>
</feature>
<dbReference type="PRINTS" id="PR00326">
    <property type="entry name" value="GTP1OBG"/>
</dbReference>
<dbReference type="FunFam" id="3.10.20.30:FF:000001">
    <property type="entry name" value="Ribosome-binding ATPase YchF"/>
    <property type="match status" value="1"/>
</dbReference>
<feature type="binding site" evidence="6">
    <location>
        <begin position="11"/>
        <end position="16"/>
    </location>
    <ligand>
        <name>ATP</name>
        <dbReference type="ChEBI" id="CHEBI:30616"/>
    </ligand>
</feature>
<evidence type="ECO:0000256" key="4">
    <source>
        <dbReference type="ARBA" id="ARBA00022840"/>
    </source>
</evidence>
<comment type="cofactor">
    <cofactor evidence="1">
        <name>Mg(2+)</name>
        <dbReference type="ChEBI" id="CHEBI:18420"/>
    </cofactor>
</comment>
<organism evidence="9 10">
    <name type="scientific">Roseimicrobium gellanilyticum</name>
    <dbReference type="NCBI Taxonomy" id="748857"/>
    <lineage>
        <taxon>Bacteria</taxon>
        <taxon>Pseudomonadati</taxon>
        <taxon>Verrucomicrobiota</taxon>
        <taxon>Verrucomicrobiia</taxon>
        <taxon>Verrucomicrobiales</taxon>
        <taxon>Verrucomicrobiaceae</taxon>
        <taxon>Roseimicrobium</taxon>
    </lineage>
</organism>
<dbReference type="CDD" id="cd01900">
    <property type="entry name" value="YchF"/>
    <property type="match status" value="1"/>
</dbReference>
<keyword evidence="4 6" id="KW-0067">ATP-binding</keyword>
<dbReference type="InterPro" id="IPR004396">
    <property type="entry name" value="ATPase_YchF/OLA1"/>
</dbReference>
<dbReference type="Pfam" id="PF06071">
    <property type="entry name" value="YchF-GTPase_C"/>
    <property type="match status" value="1"/>
</dbReference>
<name>A0A366H6P5_9BACT</name>
<evidence type="ECO:0000313" key="10">
    <source>
        <dbReference type="Proteomes" id="UP000253426"/>
    </source>
</evidence>
<dbReference type="NCBIfam" id="TIGR00092">
    <property type="entry name" value="redox-regulated ATPase YchF"/>
    <property type="match status" value="1"/>
</dbReference>
<dbReference type="InterPro" id="IPR004095">
    <property type="entry name" value="TGS"/>
</dbReference>
<comment type="similarity">
    <text evidence="6">Belongs to the TRAFAC class OBG-HflX-like GTPase superfamily. OBG GTPase family. YchF/OLA1 subfamily.</text>
</comment>
<feature type="domain" description="OBG-type G" evidence="7">
    <location>
        <begin position="2"/>
        <end position="264"/>
    </location>
</feature>
<reference evidence="9 10" key="1">
    <citation type="submission" date="2018-06" db="EMBL/GenBank/DDBJ databases">
        <title>Genomic Encyclopedia of Type Strains, Phase IV (KMG-IV): sequencing the most valuable type-strain genomes for metagenomic binning, comparative biology and taxonomic classification.</title>
        <authorList>
            <person name="Goeker M."/>
        </authorList>
    </citation>
    <scope>NUCLEOTIDE SEQUENCE [LARGE SCALE GENOMIC DNA]</scope>
    <source>
        <strain evidence="9 10">DSM 25532</strain>
    </source>
</reference>
<keyword evidence="5" id="KW-0460">Magnesium</keyword>
<keyword evidence="10" id="KW-1185">Reference proteome</keyword>
<dbReference type="GO" id="GO:0046872">
    <property type="term" value="F:metal ion binding"/>
    <property type="evidence" value="ECO:0007669"/>
    <property type="project" value="UniProtKB-KW"/>
</dbReference>
<dbReference type="GO" id="GO:0016887">
    <property type="term" value="F:ATP hydrolysis activity"/>
    <property type="evidence" value="ECO:0007669"/>
    <property type="project" value="UniProtKB-UniRule"/>
</dbReference>
<dbReference type="PANTHER" id="PTHR23305">
    <property type="entry name" value="OBG GTPASE FAMILY"/>
    <property type="match status" value="1"/>
</dbReference>
<dbReference type="GO" id="GO:0005737">
    <property type="term" value="C:cytoplasm"/>
    <property type="evidence" value="ECO:0007669"/>
    <property type="project" value="TreeGrafter"/>
</dbReference>
<dbReference type="InterPro" id="IPR012676">
    <property type="entry name" value="TGS-like"/>
</dbReference>
<dbReference type="PANTHER" id="PTHR23305:SF18">
    <property type="entry name" value="OBG-TYPE G DOMAIN-CONTAINING PROTEIN"/>
    <property type="match status" value="1"/>
</dbReference>
<sequence>MLRAGIVGLPNVGKSTLFNAVTRTRKAESANYPFCTIEPNQGVVIVPDERLEVLSKISGSQKLIPAAIEFLDIAGLVKGASKGEGLGNQFLSHIREVDAVVHVVRCFESSDIHHVDGSVDPVRDIEVINTELILADMESITKRKGRVEKEAKRGNKEAQAELALCERLLPHFDALKPAVTLECSDDEAKLLKSFFLLSGKPVIYACNVSEDELAAASNDPDKHPMVSKVREYVSHAHAASAVVVSAAIESELIDLTGEEAAAYLADLGVKDSGVSRLIKGAFELLGLQTYLTTGEKETRAWTITKGMKAPQAAGVIHSDFERGFIAAEIVAFHDLAELGSYAKCREKGKLRIEGKEYVMKDGDVVEWRFNV</sequence>
<evidence type="ECO:0000256" key="5">
    <source>
        <dbReference type="ARBA" id="ARBA00022842"/>
    </source>
</evidence>
<dbReference type="InterPro" id="IPR031167">
    <property type="entry name" value="G_OBG"/>
</dbReference>
<evidence type="ECO:0000259" key="8">
    <source>
        <dbReference type="PROSITE" id="PS51880"/>
    </source>
</evidence>
<dbReference type="CDD" id="cd04867">
    <property type="entry name" value="TGS_YchF_OLA1"/>
    <property type="match status" value="1"/>
</dbReference>
<evidence type="ECO:0000259" key="7">
    <source>
        <dbReference type="PROSITE" id="PS51710"/>
    </source>
</evidence>
<gene>
    <name evidence="6" type="primary">ychF</name>
    <name evidence="9" type="ORF">DES53_11494</name>
</gene>
<keyword evidence="2" id="KW-0479">Metal-binding</keyword>
<dbReference type="GO" id="GO:0005525">
    <property type="term" value="F:GTP binding"/>
    <property type="evidence" value="ECO:0007669"/>
    <property type="project" value="InterPro"/>
</dbReference>
<dbReference type="HAMAP" id="MF_00944">
    <property type="entry name" value="YchF_OLA1_ATPase"/>
    <property type="match status" value="1"/>
</dbReference>
<protein>
    <recommendedName>
        <fullName evidence="6">Ribosome-binding ATPase YchF</fullName>
    </recommendedName>
</protein>
<dbReference type="PROSITE" id="PS51710">
    <property type="entry name" value="G_OBG"/>
    <property type="match status" value="1"/>
</dbReference>
<dbReference type="FunFam" id="1.10.150.300:FF:000001">
    <property type="entry name" value="Ribosome-binding ATPase YchF"/>
    <property type="match status" value="1"/>
</dbReference>
<comment type="function">
    <text evidence="6">ATPase that binds to both the 70S ribosome and the 50S ribosomal subunit in a nucleotide-independent manner.</text>
</comment>
<dbReference type="RefSeq" id="WP_113961581.1">
    <property type="nucleotide sequence ID" value="NZ_QNRR01000014.1"/>
</dbReference>
<evidence type="ECO:0000256" key="2">
    <source>
        <dbReference type="ARBA" id="ARBA00022723"/>
    </source>
</evidence>
<dbReference type="SUPFAM" id="SSF81271">
    <property type="entry name" value="TGS-like"/>
    <property type="match status" value="1"/>
</dbReference>
<dbReference type="InterPro" id="IPR027417">
    <property type="entry name" value="P-loop_NTPase"/>
</dbReference>
<dbReference type="PIRSF" id="PIRSF006641">
    <property type="entry name" value="CHP00092"/>
    <property type="match status" value="1"/>
</dbReference>
<dbReference type="SUPFAM" id="SSF52540">
    <property type="entry name" value="P-loop containing nucleoside triphosphate hydrolases"/>
    <property type="match status" value="1"/>
</dbReference>
<dbReference type="Pfam" id="PF01926">
    <property type="entry name" value="MMR_HSR1"/>
    <property type="match status" value="1"/>
</dbReference>
<dbReference type="Gene3D" id="3.10.20.30">
    <property type="match status" value="1"/>
</dbReference>
<dbReference type="OrthoDB" id="9807318at2"/>
<evidence type="ECO:0000256" key="3">
    <source>
        <dbReference type="ARBA" id="ARBA00022741"/>
    </source>
</evidence>
<dbReference type="InterPro" id="IPR012675">
    <property type="entry name" value="Beta-grasp_dom_sf"/>
</dbReference>
<evidence type="ECO:0000256" key="1">
    <source>
        <dbReference type="ARBA" id="ARBA00001946"/>
    </source>
</evidence>
<dbReference type="InterPro" id="IPR006073">
    <property type="entry name" value="GTP-bd"/>
</dbReference>
<keyword evidence="3 6" id="KW-0547">Nucleotide-binding</keyword>
<dbReference type="PROSITE" id="PS51880">
    <property type="entry name" value="TGS"/>
    <property type="match status" value="1"/>
</dbReference>
<evidence type="ECO:0000313" key="9">
    <source>
        <dbReference type="EMBL" id="RBP37356.1"/>
    </source>
</evidence>
<dbReference type="InterPro" id="IPR023192">
    <property type="entry name" value="TGS-like_dom_sf"/>
</dbReference>
<dbReference type="Gene3D" id="3.40.50.300">
    <property type="entry name" value="P-loop containing nucleotide triphosphate hydrolases"/>
    <property type="match status" value="1"/>
</dbReference>
<dbReference type="GO" id="GO:0043023">
    <property type="term" value="F:ribosomal large subunit binding"/>
    <property type="evidence" value="ECO:0007669"/>
    <property type="project" value="UniProtKB-UniRule"/>
</dbReference>
<accession>A0A366H6P5</accession>
<dbReference type="Proteomes" id="UP000253426">
    <property type="component" value="Unassembled WGS sequence"/>
</dbReference>
<dbReference type="InterPro" id="IPR041706">
    <property type="entry name" value="YchF_N"/>
</dbReference>
<dbReference type="AlphaFoldDB" id="A0A366H6P5"/>
<proteinExistence type="inferred from homology"/>
<evidence type="ECO:0000256" key="6">
    <source>
        <dbReference type="HAMAP-Rule" id="MF_00944"/>
    </source>
</evidence>
<dbReference type="InterPro" id="IPR013029">
    <property type="entry name" value="YchF_C"/>
</dbReference>
<comment type="caution">
    <text evidence="9">The sequence shown here is derived from an EMBL/GenBank/DDBJ whole genome shotgun (WGS) entry which is preliminary data.</text>
</comment>
<dbReference type="EMBL" id="QNRR01000014">
    <property type="protein sequence ID" value="RBP37356.1"/>
    <property type="molecule type" value="Genomic_DNA"/>
</dbReference>
<dbReference type="GO" id="GO:0005524">
    <property type="term" value="F:ATP binding"/>
    <property type="evidence" value="ECO:0007669"/>
    <property type="project" value="UniProtKB-UniRule"/>
</dbReference>
<dbReference type="Gene3D" id="1.10.150.300">
    <property type="entry name" value="TGS-like domain"/>
    <property type="match status" value="1"/>
</dbReference>